<dbReference type="GO" id="GO:0030145">
    <property type="term" value="F:manganese ion binding"/>
    <property type="evidence" value="ECO:0007669"/>
    <property type="project" value="InterPro"/>
</dbReference>
<keyword evidence="5" id="KW-0479">Metal-binding</keyword>
<keyword evidence="10" id="KW-1185">Reference proteome</keyword>
<dbReference type="SUPFAM" id="SSF53092">
    <property type="entry name" value="Creatinase/prolidase N-terminal domain"/>
    <property type="match status" value="1"/>
</dbReference>
<feature type="domain" description="Aminopeptidase P N-terminal" evidence="8">
    <location>
        <begin position="1"/>
        <end position="135"/>
    </location>
</feature>
<keyword evidence="9" id="KW-0031">Aminopeptidase</keyword>
<gene>
    <name evidence="9" type="ORF">SAMN02982927_02579</name>
</gene>
<dbReference type="CDD" id="cd01087">
    <property type="entry name" value="Prolidase"/>
    <property type="match status" value="1"/>
</dbReference>
<dbReference type="InterPro" id="IPR036005">
    <property type="entry name" value="Creatinase/aminopeptidase-like"/>
</dbReference>
<dbReference type="OrthoDB" id="9806388at2"/>
<evidence type="ECO:0000313" key="10">
    <source>
        <dbReference type="Proteomes" id="UP000198752"/>
    </source>
</evidence>
<comment type="similarity">
    <text evidence="3">Belongs to the peptidase M24B family.</text>
</comment>
<dbReference type="Proteomes" id="UP000198752">
    <property type="component" value="Unassembled WGS sequence"/>
</dbReference>
<keyword evidence="6" id="KW-0378">Hydrolase</keyword>
<keyword evidence="9" id="KW-0645">Protease</keyword>
<protein>
    <recommendedName>
        <fullName evidence="4">Xaa-Pro aminopeptidase</fullName>
        <ecNumber evidence="4">3.4.11.9</ecNumber>
    </recommendedName>
</protein>
<evidence type="ECO:0000256" key="1">
    <source>
        <dbReference type="ARBA" id="ARBA00001424"/>
    </source>
</evidence>
<reference evidence="10" key="1">
    <citation type="submission" date="2016-10" db="EMBL/GenBank/DDBJ databases">
        <authorList>
            <person name="Varghese N."/>
            <person name="Submissions S."/>
        </authorList>
    </citation>
    <scope>NUCLEOTIDE SEQUENCE [LARGE SCALE GENOMIC DNA]</scope>
    <source>
        <strain evidence="10">ATCC 700379</strain>
    </source>
</reference>
<sequence length="420" mass="47776">MDKSFFIRNRKKLYETLEDQSLTVLFAGEAAHQSADESYPFYPNRNFYYMTGIIEPKVIFVAAKFGGKFEETLFIERADPWMARWVGETITPDQAREASGVENIELLDKFESYVRSQMDSRVYTHLHVDLEAKSWEFPAKPSNKFAAEAAVTYPYLTIHNLYPVICKFRVVKSAEEIELTREAGKITADGIKHVLASAKPGMREYELEAYFNFVLKSRGCTEFAFPTILASGFNGTVLHYSANTGTAEDGSLVLLDLGAQHKYYNGDISYTFPVNGKFTPRQKTIYDIVLRCNQEITKMAKPGLAFKALNEFTIKFYTEELMKINLIKTPEELRKYYFHGVSHSLGLDTHDVGPYRDMELVPGEIITNEPGLYIPEESIGIRIEDDILITEHGSEVLTTGLPRTTDEIEGFMAENNKNLK</sequence>
<name>A0A1I2U6Z0_9BACL</name>
<evidence type="ECO:0000256" key="5">
    <source>
        <dbReference type="ARBA" id="ARBA00022723"/>
    </source>
</evidence>
<dbReference type="SUPFAM" id="SSF55920">
    <property type="entry name" value="Creatinase/aminopeptidase"/>
    <property type="match status" value="1"/>
</dbReference>
<dbReference type="SMART" id="SM01011">
    <property type="entry name" value="AMP_N"/>
    <property type="match status" value="1"/>
</dbReference>
<dbReference type="InterPro" id="IPR029149">
    <property type="entry name" value="Creatin/AminoP/Spt16_N"/>
</dbReference>
<organism evidence="9 10">
    <name type="scientific">Sporolactobacillus nakayamae</name>
    <dbReference type="NCBI Taxonomy" id="269670"/>
    <lineage>
        <taxon>Bacteria</taxon>
        <taxon>Bacillati</taxon>
        <taxon>Bacillota</taxon>
        <taxon>Bacilli</taxon>
        <taxon>Bacillales</taxon>
        <taxon>Sporolactobacillaceae</taxon>
        <taxon>Sporolactobacillus</taxon>
    </lineage>
</organism>
<evidence type="ECO:0000256" key="6">
    <source>
        <dbReference type="ARBA" id="ARBA00022801"/>
    </source>
</evidence>
<dbReference type="InterPro" id="IPR007865">
    <property type="entry name" value="Aminopep_P_N"/>
</dbReference>
<evidence type="ECO:0000256" key="2">
    <source>
        <dbReference type="ARBA" id="ARBA00001936"/>
    </source>
</evidence>
<proteinExistence type="inferred from homology"/>
<dbReference type="EC" id="3.4.11.9" evidence="4"/>
<dbReference type="RefSeq" id="WP_093673585.1">
    <property type="nucleotide sequence ID" value="NZ_FOOY01000019.1"/>
</dbReference>
<evidence type="ECO:0000256" key="7">
    <source>
        <dbReference type="ARBA" id="ARBA00023211"/>
    </source>
</evidence>
<evidence type="ECO:0000313" key="9">
    <source>
        <dbReference type="EMBL" id="SFG72890.1"/>
    </source>
</evidence>
<dbReference type="InterPro" id="IPR000994">
    <property type="entry name" value="Pept_M24"/>
</dbReference>
<accession>A0A1I2U6Z0</accession>
<dbReference type="PANTHER" id="PTHR43226:SF4">
    <property type="entry name" value="XAA-PRO AMINOPEPTIDASE 3"/>
    <property type="match status" value="1"/>
</dbReference>
<dbReference type="STRING" id="269670.SAMN02982927_02579"/>
<evidence type="ECO:0000256" key="4">
    <source>
        <dbReference type="ARBA" id="ARBA00012574"/>
    </source>
</evidence>
<evidence type="ECO:0000259" key="8">
    <source>
        <dbReference type="SMART" id="SM01011"/>
    </source>
</evidence>
<dbReference type="AlphaFoldDB" id="A0A1I2U6Z0"/>
<dbReference type="InterPro" id="IPR052433">
    <property type="entry name" value="X-Pro_dipept-like"/>
</dbReference>
<dbReference type="Gene3D" id="3.40.350.10">
    <property type="entry name" value="Creatinase/prolidase N-terminal domain"/>
    <property type="match status" value="1"/>
</dbReference>
<dbReference type="PANTHER" id="PTHR43226">
    <property type="entry name" value="XAA-PRO AMINOPEPTIDASE 3"/>
    <property type="match status" value="1"/>
</dbReference>
<dbReference type="GO" id="GO:0005829">
    <property type="term" value="C:cytosol"/>
    <property type="evidence" value="ECO:0007669"/>
    <property type="project" value="TreeGrafter"/>
</dbReference>
<keyword evidence="7" id="KW-0464">Manganese</keyword>
<dbReference type="GO" id="GO:0070006">
    <property type="term" value="F:metalloaminopeptidase activity"/>
    <property type="evidence" value="ECO:0007669"/>
    <property type="project" value="InterPro"/>
</dbReference>
<dbReference type="Gene3D" id="3.90.230.10">
    <property type="entry name" value="Creatinase/methionine aminopeptidase superfamily"/>
    <property type="match status" value="1"/>
</dbReference>
<dbReference type="EMBL" id="FOOY01000019">
    <property type="protein sequence ID" value="SFG72890.1"/>
    <property type="molecule type" value="Genomic_DNA"/>
</dbReference>
<dbReference type="Pfam" id="PF05195">
    <property type="entry name" value="AMP_N"/>
    <property type="match status" value="1"/>
</dbReference>
<evidence type="ECO:0000256" key="3">
    <source>
        <dbReference type="ARBA" id="ARBA00008766"/>
    </source>
</evidence>
<dbReference type="GO" id="GO:0006508">
    <property type="term" value="P:proteolysis"/>
    <property type="evidence" value="ECO:0007669"/>
    <property type="project" value="TreeGrafter"/>
</dbReference>
<comment type="cofactor">
    <cofactor evidence="2">
        <name>Mn(2+)</name>
        <dbReference type="ChEBI" id="CHEBI:29035"/>
    </cofactor>
</comment>
<comment type="catalytic activity">
    <reaction evidence="1">
        <text>Release of any N-terminal amino acid, including proline, that is linked to proline, even from a dipeptide or tripeptide.</text>
        <dbReference type="EC" id="3.4.11.9"/>
    </reaction>
</comment>
<dbReference type="Pfam" id="PF00557">
    <property type="entry name" value="Peptidase_M24"/>
    <property type="match status" value="1"/>
</dbReference>